<evidence type="ECO:0000313" key="1">
    <source>
        <dbReference type="EMBL" id="PPR93143.1"/>
    </source>
</evidence>
<gene>
    <name evidence="1" type="ORF">GOBAR_AA27531</name>
</gene>
<proteinExistence type="predicted"/>
<protein>
    <recommendedName>
        <fullName evidence="3">Rx N-terminal domain-containing protein</fullName>
    </recommendedName>
</protein>
<dbReference type="AlphaFoldDB" id="A0A2P5WQ05"/>
<organism evidence="1 2">
    <name type="scientific">Gossypium barbadense</name>
    <name type="common">Sea Island cotton</name>
    <name type="synonym">Hibiscus barbadensis</name>
    <dbReference type="NCBI Taxonomy" id="3634"/>
    <lineage>
        <taxon>Eukaryota</taxon>
        <taxon>Viridiplantae</taxon>
        <taxon>Streptophyta</taxon>
        <taxon>Embryophyta</taxon>
        <taxon>Tracheophyta</taxon>
        <taxon>Spermatophyta</taxon>
        <taxon>Magnoliopsida</taxon>
        <taxon>eudicotyledons</taxon>
        <taxon>Gunneridae</taxon>
        <taxon>Pentapetalae</taxon>
        <taxon>rosids</taxon>
        <taxon>malvids</taxon>
        <taxon>Malvales</taxon>
        <taxon>Malvaceae</taxon>
        <taxon>Malvoideae</taxon>
        <taxon>Gossypium</taxon>
    </lineage>
</organism>
<dbReference type="Proteomes" id="UP000239757">
    <property type="component" value="Unassembled WGS sequence"/>
</dbReference>
<sequence>MEGYLEIEIKVLWDSCTGTLTEKLEILQLRLKRWASTIRKSREGLKRKLTKDLEVLLEKERDDEKIAKIIDTKIHLNVAIDKDEVYWKQRARANWLRLESDEGRELLMVQKFVRKLICFSRGFLQYVE</sequence>
<dbReference type="OrthoDB" id="1000249at2759"/>
<reference evidence="1 2" key="1">
    <citation type="submission" date="2015-01" db="EMBL/GenBank/DDBJ databases">
        <title>Genome of allotetraploid Gossypium barbadense reveals genomic plasticity and fiber elongation in cotton evolution.</title>
        <authorList>
            <person name="Chen X."/>
            <person name="Liu X."/>
            <person name="Zhao B."/>
            <person name="Zheng H."/>
            <person name="Hu Y."/>
            <person name="Lu G."/>
            <person name="Yang C."/>
            <person name="Chen J."/>
            <person name="Shan C."/>
            <person name="Zhang L."/>
            <person name="Zhou Y."/>
            <person name="Wang L."/>
            <person name="Guo W."/>
            <person name="Bai Y."/>
            <person name="Ruan J."/>
            <person name="Shangguan X."/>
            <person name="Mao Y."/>
            <person name="Jiang J."/>
            <person name="Zhu Y."/>
            <person name="Lei J."/>
            <person name="Kang H."/>
            <person name="Chen S."/>
            <person name="He X."/>
            <person name="Wang R."/>
            <person name="Wang Y."/>
            <person name="Chen J."/>
            <person name="Wang L."/>
            <person name="Yu S."/>
            <person name="Wang B."/>
            <person name="Wei J."/>
            <person name="Song S."/>
            <person name="Lu X."/>
            <person name="Gao Z."/>
            <person name="Gu W."/>
            <person name="Deng X."/>
            <person name="Ma D."/>
            <person name="Wang S."/>
            <person name="Liang W."/>
            <person name="Fang L."/>
            <person name="Cai C."/>
            <person name="Zhu X."/>
            <person name="Zhou B."/>
            <person name="Zhang Y."/>
            <person name="Chen Z."/>
            <person name="Xu S."/>
            <person name="Zhu R."/>
            <person name="Wang S."/>
            <person name="Zhang T."/>
            <person name="Zhao G."/>
        </authorList>
    </citation>
    <scope>NUCLEOTIDE SEQUENCE [LARGE SCALE GENOMIC DNA]</scope>
    <source>
        <strain evidence="2">cv. Xinhai21</strain>
        <tissue evidence="1">Leaf</tissue>
    </source>
</reference>
<evidence type="ECO:0008006" key="3">
    <source>
        <dbReference type="Google" id="ProtNLM"/>
    </source>
</evidence>
<accession>A0A2P5WQ05</accession>
<evidence type="ECO:0000313" key="2">
    <source>
        <dbReference type="Proteomes" id="UP000239757"/>
    </source>
</evidence>
<name>A0A2P5WQ05_GOSBA</name>
<dbReference type="EMBL" id="KZ666854">
    <property type="protein sequence ID" value="PPR93143.1"/>
    <property type="molecule type" value="Genomic_DNA"/>
</dbReference>